<proteinExistence type="predicted"/>
<reference evidence="1" key="3">
    <citation type="submission" date="2021-05" db="UniProtKB">
        <authorList>
            <consortium name="EnsemblPlants"/>
        </authorList>
    </citation>
    <scope>IDENTIFICATION</scope>
    <source>
        <strain evidence="1">cv. B73</strain>
    </source>
</reference>
<protein>
    <submittedName>
        <fullName evidence="1">Uncharacterized protein</fullName>
    </submittedName>
</protein>
<evidence type="ECO:0000313" key="2">
    <source>
        <dbReference type="Proteomes" id="UP000007305"/>
    </source>
</evidence>
<dbReference type="EnsemblPlants" id="Zm00001eb272670_T001">
    <property type="protein sequence ID" value="Zm00001eb272670_P001"/>
    <property type="gene ID" value="Zm00001eb272670"/>
</dbReference>
<keyword evidence="2" id="KW-1185">Reference proteome</keyword>
<evidence type="ECO:0000313" key="1">
    <source>
        <dbReference type="EnsemblPlants" id="Zm00001eb272670_P001"/>
    </source>
</evidence>
<reference evidence="2" key="1">
    <citation type="journal article" date="2009" name="Science">
        <title>The B73 maize genome: complexity, diversity, and dynamics.</title>
        <authorList>
            <person name="Schnable P.S."/>
            <person name="Ware D."/>
            <person name="Fulton R.S."/>
            <person name="Stein J.C."/>
            <person name="Wei F."/>
            <person name="Pasternak S."/>
            <person name="Liang C."/>
            <person name="Zhang J."/>
            <person name="Fulton L."/>
            <person name="Graves T.A."/>
            <person name="Minx P."/>
            <person name="Reily A.D."/>
            <person name="Courtney L."/>
            <person name="Kruchowski S.S."/>
            <person name="Tomlinson C."/>
            <person name="Strong C."/>
            <person name="Delehaunty K."/>
            <person name="Fronick C."/>
            <person name="Courtney B."/>
            <person name="Rock S.M."/>
            <person name="Belter E."/>
            <person name="Du F."/>
            <person name="Kim K."/>
            <person name="Abbott R.M."/>
            <person name="Cotton M."/>
            <person name="Levy A."/>
            <person name="Marchetto P."/>
            <person name="Ochoa K."/>
            <person name="Jackson S.M."/>
            <person name="Gillam B."/>
            <person name="Chen W."/>
            <person name="Yan L."/>
            <person name="Higginbotham J."/>
            <person name="Cardenas M."/>
            <person name="Waligorski J."/>
            <person name="Applebaum E."/>
            <person name="Phelps L."/>
            <person name="Falcone J."/>
            <person name="Kanchi K."/>
            <person name="Thane T."/>
            <person name="Scimone A."/>
            <person name="Thane N."/>
            <person name="Henke J."/>
            <person name="Wang T."/>
            <person name="Ruppert J."/>
            <person name="Shah N."/>
            <person name="Rotter K."/>
            <person name="Hodges J."/>
            <person name="Ingenthron E."/>
            <person name="Cordes M."/>
            <person name="Kohlberg S."/>
            <person name="Sgro J."/>
            <person name="Delgado B."/>
            <person name="Mead K."/>
            <person name="Chinwalla A."/>
            <person name="Leonard S."/>
            <person name="Crouse K."/>
            <person name="Collura K."/>
            <person name="Kudrna D."/>
            <person name="Currie J."/>
            <person name="He R."/>
            <person name="Angelova A."/>
            <person name="Rajasekar S."/>
            <person name="Mueller T."/>
            <person name="Lomeli R."/>
            <person name="Scara G."/>
            <person name="Ko A."/>
            <person name="Delaney K."/>
            <person name="Wissotski M."/>
            <person name="Lopez G."/>
            <person name="Campos D."/>
            <person name="Braidotti M."/>
            <person name="Ashley E."/>
            <person name="Golser W."/>
            <person name="Kim H."/>
            <person name="Lee S."/>
            <person name="Lin J."/>
            <person name="Dujmic Z."/>
            <person name="Kim W."/>
            <person name="Talag J."/>
            <person name="Zuccolo A."/>
            <person name="Fan C."/>
            <person name="Sebastian A."/>
            <person name="Kramer M."/>
            <person name="Spiegel L."/>
            <person name="Nascimento L."/>
            <person name="Zutavern T."/>
            <person name="Miller B."/>
            <person name="Ambroise C."/>
            <person name="Muller S."/>
            <person name="Spooner W."/>
            <person name="Narechania A."/>
            <person name="Ren L."/>
            <person name="Wei S."/>
            <person name="Kumari S."/>
            <person name="Faga B."/>
            <person name="Levy M.J."/>
            <person name="McMahan L."/>
            <person name="Van Buren P."/>
            <person name="Vaughn M.W."/>
            <person name="Ying K."/>
            <person name="Yeh C.-T."/>
            <person name="Emrich S.J."/>
            <person name="Jia Y."/>
            <person name="Kalyanaraman A."/>
            <person name="Hsia A.-P."/>
            <person name="Barbazuk W.B."/>
            <person name="Baucom R.S."/>
            <person name="Brutnell T.P."/>
            <person name="Carpita N.C."/>
            <person name="Chaparro C."/>
            <person name="Chia J.-M."/>
            <person name="Deragon J.-M."/>
            <person name="Estill J.C."/>
            <person name="Fu Y."/>
            <person name="Jeddeloh J.A."/>
            <person name="Han Y."/>
            <person name="Lee H."/>
            <person name="Li P."/>
            <person name="Lisch D.R."/>
            <person name="Liu S."/>
            <person name="Liu Z."/>
            <person name="Nagel D.H."/>
            <person name="McCann M.C."/>
            <person name="SanMiguel P."/>
            <person name="Myers A.M."/>
            <person name="Nettleton D."/>
            <person name="Nguyen J."/>
            <person name="Penning B.W."/>
            <person name="Ponnala L."/>
            <person name="Schneider K.L."/>
            <person name="Schwartz D.C."/>
            <person name="Sharma A."/>
            <person name="Soderlund C."/>
            <person name="Springer N.M."/>
            <person name="Sun Q."/>
            <person name="Wang H."/>
            <person name="Waterman M."/>
            <person name="Westerman R."/>
            <person name="Wolfgruber T.K."/>
            <person name="Yang L."/>
            <person name="Yu Y."/>
            <person name="Zhang L."/>
            <person name="Zhou S."/>
            <person name="Zhu Q."/>
            <person name="Bennetzen J.L."/>
            <person name="Dawe R.K."/>
            <person name="Jiang J."/>
            <person name="Jiang N."/>
            <person name="Presting G.G."/>
            <person name="Wessler S.R."/>
            <person name="Aluru S."/>
            <person name="Martienssen R.A."/>
            <person name="Clifton S.W."/>
            <person name="McCombie W.R."/>
            <person name="Wing R.A."/>
            <person name="Wilson R.K."/>
        </authorList>
    </citation>
    <scope>NUCLEOTIDE SEQUENCE [LARGE SCALE GENOMIC DNA]</scope>
    <source>
        <strain evidence="2">cv. B73</strain>
    </source>
</reference>
<dbReference type="AlphaFoldDB" id="A0A804PU43"/>
<dbReference type="Proteomes" id="UP000007305">
    <property type="component" value="Chromosome 6"/>
</dbReference>
<reference evidence="1" key="2">
    <citation type="submission" date="2019-07" db="EMBL/GenBank/DDBJ databases">
        <authorList>
            <person name="Seetharam A."/>
            <person name="Woodhouse M."/>
            <person name="Cannon E."/>
        </authorList>
    </citation>
    <scope>NUCLEOTIDE SEQUENCE [LARGE SCALE GENOMIC DNA]</scope>
    <source>
        <strain evidence="1">cv. B73</strain>
    </source>
</reference>
<dbReference type="Gramene" id="Zm00001eb272670_T001">
    <property type="protein sequence ID" value="Zm00001eb272670_P001"/>
    <property type="gene ID" value="Zm00001eb272670"/>
</dbReference>
<organism evidence="1 2">
    <name type="scientific">Zea mays</name>
    <name type="common">Maize</name>
    <dbReference type="NCBI Taxonomy" id="4577"/>
    <lineage>
        <taxon>Eukaryota</taxon>
        <taxon>Viridiplantae</taxon>
        <taxon>Streptophyta</taxon>
        <taxon>Embryophyta</taxon>
        <taxon>Tracheophyta</taxon>
        <taxon>Spermatophyta</taxon>
        <taxon>Magnoliopsida</taxon>
        <taxon>Liliopsida</taxon>
        <taxon>Poales</taxon>
        <taxon>Poaceae</taxon>
        <taxon>PACMAD clade</taxon>
        <taxon>Panicoideae</taxon>
        <taxon>Andropogonodae</taxon>
        <taxon>Andropogoneae</taxon>
        <taxon>Tripsacinae</taxon>
        <taxon>Zea</taxon>
    </lineage>
</organism>
<dbReference type="InParanoid" id="A0A804PU43"/>
<accession>A0A804PU43</accession>
<name>A0A804PU43_MAIZE</name>
<sequence length="79" mass="8771">MAERKALPPVHLRSKDGGRVWDLESSACAIFEASCWHGGILSTRATDSERTPYSLVESGDCREADQTFALVDDFCFTCR</sequence>